<dbReference type="GO" id="GO:0019545">
    <property type="term" value="P:L-arginine catabolic process to succinate"/>
    <property type="evidence" value="ECO:0007669"/>
    <property type="project" value="UniProtKB-UniRule"/>
</dbReference>
<dbReference type="Proteomes" id="UP000035444">
    <property type="component" value="Unassembled WGS sequence"/>
</dbReference>
<dbReference type="EMBL" id="LAQL01000006">
    <property type="protein sequence ID" value="KLN60688.1"/>
    <property type="molecule type" value="Genomic_DNA"/>
</dbReference>
<feature type="active site" evidence="3">
    <location>
        <position position="174"/>
    </location>
</feature>
<comment type="catalytic activity">
    <reaction evidence="3">
        <text>N(2)-succinyl-L-arginine + 2 H2O + 2 H(+) = N(2)-succinyl-L-ornithine + 2 NH4(+) + CO2</text>
        <dbReference type="Rhea" id="RHEA:19533"/>
        <dbReference type="ChEBI" id="CHEBI:15377"/>
        <dbReference type="ChEBI" id="CHEBI:15378"/>
        <dbReference type="ChEBI" id="CHEBI:16526"/>
        <dbReference type="ChEBI" id="CHEBI:28938"/>
        <dbReference type="ChEBI" id="CHEBI:58241"/>
        <dbReference type="ChEBI" id="CHEBI:58514"/>
        <dbReference type="EC" id="3.5.3.23"/>
    </reaction>
</comment>
<feature type="binding site" evidence="3">
    <location>
        <position position="110"/>
    </location>
    <ligand>
        <name>substrate</name>
    </ligand>
</feature>
<dbReference type="PATRIC" id="fig|1489064.4.peg.3146"/>
<proteinExistence type="inferred from homology"/>
<dbReference type="GO" id="GO:0019544">
    <property type="term" value="P:L-arginine catabolic process to L-glutamate"/>
    <property type="evidence" value="ECO:0007669"/>
    <property type="project" value="UniProtKB-UniRule"/>
</dbReference>
<reference evidence="5 6" key="1">
    <citation type="submission" date="2015-03" db="EMBL/GenBank/DDBJ databases">
        <title>Genome Sequence of Kiloniella spongiae MEBiC09566, isolated from a marine sponge.</title>
        <authorList>
            <person name="Shao Z."/>
            <person name="Wang L."/>
            <person name="Li X."/>
        </authorList>
    </citation>
    <scope>NUCLEOTIDE SEQUENCE [LARGE SCALE GENOMIC DNA]</scope>
    <source>
        <strain evidence="5 6">MEBiC09566</strain>
    </source>
</reference>
<feature type="binding site" evidence="3">
    <location>
        <position position="366"/>
    </location>
    <ligand>
        <name>substrate</name>
    </ligand>
</feature>
<name>A0A0H2ME97_9PROT</name>
<comment type="function">
    <text evidence="3">Catalyzes the hydrolysis of N(2)-succinylarginine into N(2)-succinylornithine, ammonia and CO(2).</text>
</comment>
<dbReference type="Gene3D" id="3.75.10.20">
    <property type="entry name" value="Succinylarginine dihydrolase"/>
    <property type="match status" value="1"/>
</dbReference>
<dbReference type="EC" id="3.5.3.23" evidence="3 4"/>
<dbReference type="PANTHER" id="PTHR30420">
    <property type="entry name" value="N-SUCCINYLARGININE DIHYDROLASE"/>
    <property type="match status" value="1"/>
</dbReference>
<feature type="binding site" evidence="3">
    <location>
        <position position="214"/>
    </location>
    <ligand>
        <name>substrate</name>
    </ligand>
</feature>
<dbReference type="NCBIfam" id="NF009789">
    <property type="entry name" value="PRK13281.1"/>
    <property type="match status" value="1"/>
</dbReference>
<feature type="binding site" evidence="3">
    <location>
        <position position="252"/>
    </location>
    <ligand>
        <name>substrate</name>
    </ligand>
</feature>
<comment type="caution">
    <text evidence="5">The sequence shown here is derived from an EMBL/GenBank/DDBJ whole genome shotgun (WGS) entry which is preliminary data.</text>
</comment>
<evidence type="ECO:0000256" key="3">
    <source>
        <dbReference type="HAMAP-Rule" id="MF_01172"/>
    </source>
</evidence>
<dbReference type="RefSeq" id="WP_047763903.1">
    <property type="nucleotide sequence ID" value="NZ_LAQL01000006.1"/>
</dbReference>
<dbReference type="InterPro" id="IPR037031">
    <property type="entry name" value="AstB_sf"/>
</dbReference>
<sequence length="449" mass="49353">MTYYEVNFDGLVGPTHNFAGLSYGNIASDKSAKGTSSPKGAALQGLEKMKALADMGMKQGVLPPQERPHLPTLRGLGYRGNESDILTKAAEENPALFAGTCSASSMWVANAGTVSPRPDTKDGRTHFTPANLISMFHRSIEHPTTGRTLQTIFADESRFAHHPALHGSHHFGDEGAANHTRFCDNYGDPGVEFFVYGVEALRKGAPGPKKFPARQTLEACQAVARLHGLSEDRVVYAQQNPDVIDQGVFHNDVISVGNGRVLFHHEKAFLNTDTVKEELNRKLPNGDMIFVEVPDNQVSVEDAVQSYLFNSQLILPSGSGSNAMTLIAPIECQENPRVKKYLEDLVQQDGAISNVEFFNLRQSMKNGGGPACLRLRVVLSDDDLSNLGARVLLDDALYEDLKAWVSRHYRDELSPDDIKDPALLHEVRTALEELTDILNLGKLYDFQRA</sequence>
<protein>
    <recommendedName>
        <fullName evidence="3 4">N-succinylarginine dihydrolase</fullName>
        <ecNumber evidence="3 4">3.5.3.23</ecNumber>
    </recommendedName>
</protein>
<gene>
    <name evidence="3" type="primary">astB</name>
    <name evidence="5" type="ORF">WH96_09320</name>
</gene>
<dbReference type="NCBIfam" id="TIGR03241">
    <property type="entry name" value="arg_catab_astB"/>
    <property type="match status" value="1"/>
</dbReference>
<evidence type="ECO:0000313" key="6">
    <source>
        <dbReference type="Proteomes" id="UP000035444"/>
    </source>
</evidence>
<feature type="active site" description="Nucleophile" evidence="3">
    <location>
        <position position="372"/>
    </location>
</feature>
<dbReference type="UniPathway" id="UPA00185">
    <property type="reaction ID" value="UER00280"/>
</dbReference>
<keyword evidence="6" id="KW-1185">Reference proteome</keyword>
<dbReference type="GO" id="GO:0009015">
    <property type="term" value="F:N-succinylarginine dihydrolase activity"/>
    <property type="evidence" value="ECO:0007669"/>
    <property type="project" value="UniProtKB-UniRule"/>
</dbReference>
<accession>A0A0H2ME97</accession>
<evidence type="ECO:0000313" key="5">
    <source>
        <dbReference type="EMBL" id="KLN60688.1"/>
    </source>
</evidence>
<organism evidence="5 6">
    <name type="scientific">Kiloniella spongiae</name>
    <dbReference type="NCBI Taxonomy" id="1489064"/>
    <lineage>
        <taxon>Bacteria</taxon>
        <taxon>Pseudomonadati</taxon>
        <taxon>Pseudomonadota</taxon>
        <taxon>Alphaproteobacteria</taxon>
        <taxon>Rhodospirillales</taxon>
        <taxon>Kiloniellaceae</taxon>
        <taxon>Kiloniella</taxon>
    </lineage>
</organism>
<dbReference type="InterPro" id="IPR007079">
    <property type="entry name" value="SuccinylArg_d-Hdrlase_AstB"/>
</dbReference>
<comment type="subunit">
    <text evidence="3">Homodimer.</text>
</comment>
<evidence type="ECO:0000256" key="2">
    <source>
        <dbReference type="ARBA" id="ARBA00022801"/>
    </source>
</evidence>
<dbReference type="AlphaFoldDB" id="A0A0H2ME97"/>
<feature type="binding site" evidence="3">
    <location>
        <begin position="137"/>
        <end position="138"/>
    </location>
    <ligand>
        <name>substrate</name>
    </ligand>
</feature>
<dbReference type="HAMAP" id="MF_01172">
    <property type="entry name" value="AstB"/>
    <property type="match status" value="1"/>
</dbReference>
<dbReference type="STRING" id="1489064.WH96_09320"/>
<keyword evidence="2 3" id="KW-0378">Hydrolase</keyword>
<evidence type="ECO:0000256" key="1">
    <source>
        <dbReference type="ARBA" id="ARBA00022503"/>
    </source>
</evidence>
<comment type="similarity">
    <text evidence="3">Belongs to the succinylarginine dihydrolase family.</text>
</comment>
<evidence type="ECO:0000256" key="4">
    <source>
        <dbReference type="NCBIfam" id="TIGR03241"/>
    </source>
</evidence>
<comment type="pathway">
    <text evidence="3">Amino-acid degradation; L-arginine degradation via AST pathway; L-glutamate and succinate from L-arginine: step 2/5.</text>
</comment>
<keyword evidence="1 3" id="KW-0056">Arginine metabolism</keyword>
<dbReference type="OrthoDB" id="248552at2"/>
<feature type="active site" evidence="3">
    <location>
        <position position="250"/>
    </location>
</feature>
<feature type="binding site" evidence="3">
    <location>
        <begin position="19"/>
        <end position="28"/>
    </location>
    <ligand>
        <name>substrate</name>
    </ligand>
</feature>
<dbReference type="PANTHER" id="PTHR30420:SF2">
    <property type="entry name" value="N-SUCCINYLARGININE DIHYDROLASE"/>
    <property type="match status" value="1"/>
</dbReference>
<dbReference type="Pfam" id="PF04996">
    <property type="entry name" value="AstB"/>
    <property type="match status" value="1"/>
</dbReference>
<dbReference type="SUPFAM" id="SSF55909">
    <property type="entry name" value="Pentein"/>
    <property type="match status" value="1"/>
</dbReference>